<organism evidence="2 3">
    <name type="scientific">Nocardia jiangsuensis</name>
    <dbReference type="NCBI Taxonomy" id="1691563"/>
    <lineage>
        <taxon>Bacteria</taxon>
        <taxon>Bacillati</taxon>
        <taxon>Actinomycetota</taxon>
        <taxon>Actinomycetes</taxon>
        <taxon>Mycobacteriales</taxon>
        <taxon>Nocardiaceae</taxon>
        <taxon>Nocardia</taxon>
    </lineage>
</organism>
<reference evidence="3" key="1">
    <citation type="journal article" date="2019" name="Int. J. Syst. Evol. Microbiol.">
        <title>The Global Catalogue of Microorganisms (GCM) 10K type strain sequencing project: providing services to taxonomists for standard genome sequencing and annotation.</title>
        <authorList>
            <consortium name="The Broad Institute Genomics Platform"/>
            <consortium name="The Broad Institute Genome Sequencing Center for Infectious Disease"/>
            <person name="Wu L."/>
            <person name="Ma J."/>
        </authorList>
    </citation>
    <scope>NUCLEOTIDE SEQUENCE [LARGE SCALE GENOMIC DNA]</scope>
    <source>
        <strain evidence="3">CGMCC 4.7330</strain>
    </source>
</reference>
<protein>
    <submittedName>
        <fullName evidence="2">DUF5615 family PIN-like protein</fullName>
    </submittedName>
</protein>
<dbReference type="RefSeq" id="WP_378610161.1">
    <property type="nucleotide sequence ID" value="NZ_JBHSAX010000002.1"/>
</dbReference>
<dbReference type="SUPFAM" id="SSF88723">
    <property type="entry name" value="PIN domain-like"/>
    <property type="match status" value="1"/>
</dbReference>
<feature type="domain" description="DUF5615" evidence="1">
    <location>
        <begin position="1"/>
        <end position="78"/>
    </location>
</feature>
<dbReference type="InterPro" id="IPR041049">
    <property type="entry name" value="DUF5615"/>
</dbReference>
<comment type="caution">
    <text evidence="2">The sequence shown here is derived from an EMBL/GenBank/DDBJ whole genome shotgun (WGS) entry which is preliminary data.</text>
</comment>
<sequence length="98" mass="10239">MTFLLDTNVISELRKSAGAAGPRSVHGFPLGARRAGTRPERDAFIAATASEHGMPVVTRDDRDFALMGVRDRSLAAGIADTAGSLGYPVRGAYCSSTA</sequence>
<evidence type="ECO:0000313" key="2">
    <source>
        <dbReference type="EMBL" id="MFC3960376.1"/>
    </source>
</evidence>
<gene>
    <name evidence="2" type="ORF">ACFO0B_00060</name>
</gene>
<dbReference type="EMBL" id="JBHSAX010000002">
    <property type="protein sequence ID" value="MFC3960376.1"/>
    <property type="molecule type" value="Genomic_DNA"/>
</dbReference>
<dbReference type="Gene3D" id="3.40.50.1010">
    <property type="entry name" value="5'-nuclease"/>
    <property type="match status" value="1"/>
</dbReference>
<accession>A0ABV8DK61</accession>
<dbReference type="Proteomes" id="UP001595696">
    <property type="component" value="Unassembled WGS sequence"/>
</dbReference>
<keyword evidence="3" id="KW-1185">Reference proteome</keyword>
<dbReference type="Pfam" id="PF18480">
    <property type="entry name" value="DUF5615"/>
    <property type="match status" value="1"/>
</dbReference>
<name>A0ABV8DK61_9NOCA</name>
<proteinExistence type="predicted"/>
<dbReference type="InterPro" id="IPR029060">
    <property type="entry name" value="PIN-like_dom_sf"/>
</dbReference>
<evidence type="ECO:0000259" key="1">
    <source>
        <dbReference type="Pfam" id="PF18480"/>
    </source>
</evidence>
<evidence type="ECO:0000313" key="3">
    <source>
        <dbReference type="Proteomes" id="UP001595696"/>
    </source>
</evidence>